<evidence type="ECO:0000313" key="3">
    <source>
        <dbReference type="Proteomes" id="UP001470230"/>
    </source>
</evidence>
<protein>
    <recommendedName>
        <fullName evidence="1">BTB domain-containing protein</fullName>
    </recommendedName>
</protein>
<gene>
    <name evidence="2" type="ORF">M9Y10_042138</name>
</gene>
<dbReference type="CDD" id="cd18186">
    <property type="entry name" value="BTB_POZ_ZBTB_KLHL-like"/>
    <property type="match status" value="1"/>
</dbReference>
<keyword evidence="3" id="KW-1185">Reference proteome</keyword>
<dbReference type="InterPro" id="IPR011333">
    <property type="entry name" value="SKP1/BTB/POZ_sf"/>
</dbReference>
<dbReference type="Gene3D" id="3.30.710.10">
    <property type="entry name" value="Potassium Channel Kv1.1, Chain A"/>
    <property type="match status" value="1"/>
</dbReference>
<evidence type="ECO:0000259" key="1">
    <source>
        <dbReference type="PROSITE" id="PS50097"/>
    </source>
</evidence>
<reference evidence="2 3" key="1">
    <citation type="submission" date="2024-04" db="EMBL/GenBank/DDBJ databases">
        <title>Tritrichomonas musculus Genome.</title>
        <authorList>
            <person name="Alves-Ferreira E."/>
            <person name="Grigg M."/>
            <person name="Lorenzi H."/>
            <person name="Galac M."/>
        </authorList>
    </citation>
    <scope>NUCLEOTIDE SEQUENCE [LARGE SCALE GENOMIC DNA]</scope>
    <source>
        <strain evidence="2 3">EAF2021</strain>
    </source>
</reference>
<dbReference type="PANTHER" id="PTHR24410">
    <property type="entry name" value="HL07962P-RELATED"/>
    <property type="match status" value="1"/>
</dbReference>
<dbReference type="PANTHER" id="PTHR24410:SF23">
    <property type="entry name" value="BTB DOMAIN-CONTAINING PROTEIN-RELATED"/>
    <property type="match status" value="1"/>
</dbReference>
<sequence>MDYTRDLYYRDIFNYYNFFTSGDLTDCELHVHKCKEDPSFTTIKAHKLILANSSLFFNNAFTAGMEESETGVTEIYQNPHNLIPRVIEWMYTGKIDFSVGELMPLINIAHNFEITKLESKLNSIFEQHINSTTILDFAKKCYDDELPKELQMLVPYIASHFNELPISELSSTLDVFIFAQVIQLTNLSTEEKVTKITEFLQDWNPSEEEKIALSKAFDPEETNELNSLVLKHNITWLP</sequence>
<dbReference type="SUPFAM" id="SSF54695">
    <property type="entry name" value="POZ domain"/>
    <property type="match status" value="1"/>
</dbReference>
<organism evidence="2 3">
    <name type="scientific">Tritrichomonas musculus</name>
    <dbReference type="NCBI Taxonomy" id="1915356"/>
    <lineage>
        <taxon>Eukaryota</taxon>
        <taxon>Metamonada</taxon>
        <taxon>Parabasalia</taxon>
        <taxon>Tritrichomonadida</taxon>
        <taxon>Tritrichomonadidae</taxon>
        <taxon>Tritrichomonas</taxon>
    </lineage>
</organism>
<accession>A0ABR2K6B4</accession>
<comment type="caution">
    <text evidence="2">The sequence shown here is derived from an EMBL/GenBank/DDBJ whole genome shotgun (WGS) entry which is preliminary data.</text>
</comment>
<dbReference type="PROSITE" id="PS50097">
    <property type="entry name" value="BTB"/>
    <property type="match status" value="1"/>
</dbReference>
<proteinExistence type="predicted"/>
<evidence type="ECO:0000313" key="2">
    <source>
        <dbReference type="EMBL" id="KAK8886672.1"/>
    </source>
</evidence>
<dbReference type="Proteomes" id="UP001470230">
    <property type="component" value="Unassembled WGS sequence"/>
</dbReference>
<dbReference type="SMART" id="SM00225">
    <property type="entry name" value="BTB"/>
    <property type="match status" value="1"/>
</dbReference>
<dbReference type="InterPro" id="IPR000210">
    <property type="entry name" value="BTB/POZ_dom"/>
</dbReference>
<feature type="domain" description="BTB" evidence="1">
    <location>
        <begin position="25"/>
        <end position="99"/>
    </location>
</feature>
<dbReference type="InterPro" id="IPR051481">
    <property type="entry name" value="BTB-POZ/Galectin-3-binding"/>
</dbReference>
<dbReference type="Pfam" id="PF00651">
    <property type="entry name" value="BTB"/>
    <property type="match status" value="1"/>
</dbReference>
<dbReference type="EMBL" id="JAPFFF010000007">
    <property type="protein sequence ID" value="KAK8886672.1"/>
    <property type="molecule type" value="Genomic_DNA"/>
</dbReference>
<name>A0ABR2K6B4_9EUKA</name>